<accession>A0A1C5ITP6</accession>
<dbReference type="OrthoDB" id="3405119at2"/>
<gene>
    <name evidence="1" type="ORF">GA0070213_10723</name>
</gene>
<evidence type="ECO:0000313" key="2">
    <source>
        <dbReference type="Proteomes" id="UP000199360"/>
    </source>
</evidence>
<dbReference type="PROSITE" id="PS51318">
    <property type="entry name" value="TAT"/>
    <property type="match status" value="1"/>
</dbReference>
<dbReference type="RefSeq" id="WP_091063337.1">
    <property type="nucleotide sequence ID" value="NZ_FMDM01000007.1"/>
</dbReference>
<reference evidence="2" key="1">
    <citation type="submission" date="2016-06" db="EMBL/GenBank/DDBJ databases">
        <authorList>
            <person name="Varghese N."/>
            <person name="Submissions Spin"/>
        </authorList>
    </citation>
    <scope>NUCLEOTIDE SEQUENCE [LARGE SCALE GENOMIC DNA]</scope>
    <source>
        <strain evidence="2">DSM 45647</strain>
    </source>
</reference>
<keyword evidence="2" id="KW-1185">Reference proteome</keyword>
<dbReference type="AlphaFoldDB" id="A0A1C5ITP6"/>
<name>A0A1C5ITP6_9ACTN</name>
<organism evidence="1 2">
    <name type="scientific">Micromonospora humi</name>
    <dbReference type="NCBI Taxonomy" id="745366"/>
    <lineage>
        <taxon>Bacteria</taxon>
        <taxon>Bacillati</taxon>
        <taxon>Actinomycetota</taxon>
        <taxon>Actinomycetes</taxon>
        <taxon>Micromonosporales</taxon>
        <taxon>Micromonosporaceae</taxon>
        <taxon>Micromonospora</taxon>
    </lineage>
</organism>
<dbReference type="EMBL" id="FMDM01000007">
    <property type="protein sequence ID" value="SCG61136.1"/>
    <property type="molecule type" value="Genomic_DNA"/>
</dbReference>
<dbReference type="Proteomes" id="UP000199360">
    <property type="component" value="Unassembled WGS sequence"/>
</dbReference>
<protein>
    <submittedName>
        <fullName evidence="1">Uncharacterized protein</fullName>
    </submittedName>
</protein>
<sequence length="236" mass="24647">MNDNGHPLDRRRLLAGAAAASAVTLTGLAVTTTGAAAAAPTRTAQPLVARDRIATAALRAPDGAARAVGIQADFHARLTAWLAFWSANSPRAWSSPAHVVARVDPAGDALVLHAIRYRRDDELHAGFAAARRDATHLATLASLHHHFPSVRARPDGTVRVGDGPAGFTGAPDQVAFAVAACRELWGDPAATAGRWPESAGRVLARAGQPTDAASHLGWAAFTRISLRRGLGTESYE</sequence>
<dbReference type="STRING" id="745366.GA0070213_10723"/>
<proteinExistence type="predicted"/>
<dbReference type="InterPro" id="IPR006311">
    <property type="entry name" value="TAT_signal"/>
</dbReference>
<evidence type="ECO:0000313" key="1">
    <source>
        <dbReference type="EMBL" id="SCG61136.1"/>
    </source>
</evidence>